<organism evidence="2 3">
    <name type="scientific">Anaerosalibacter massiliensis</name>
    <dbReference type="NCBI Taxonomy" id="1347392"/>
    <lineage>
        <taxon>Bacteria</taxon>
        <taxon>Bacillati</taxon>
        <taxon>Bacillota</taxon>
        <taxon>Tissierellia</taxon>
        <taxon>Tissierellales</taxon>
        <taxon>Sporanaerobacteraceae</taxon>
        <taxon>Anaerosalibacter</taxon>
    </lineage>
</organism>
<keyword evidence="3" id="KW-1185">Reference proteome</keyword>
<dbReference type="Proteomes" id="UP001142078">
    <property type="component" value="Unassembled WGS sequence"/>
</dbReference>
<accession>A0A9X2S5D9</accession>
<keyword evidence="1" id="KW-1133">Transmembrane helix</keyword>
<gene>
    <name evidence="2" type="ORF">NSA23_00140</name>
</gene>
<feature type="transmembrane region" description="Helical" evidence="1">
    <location>
        <begin position="6"/>
        <end position="27"/>
    </location>
</feature>
<dbReference type="AlphaFoldDB" id="A0A9X2S5D9"/>
<comment type="caution">
    <text evidence="2">The sequence shown here is derived from an EMBL/GenBank/DDBJ whole genome shotgun (WGS) entry which is preliminary data.</text>
</comment>
<proteinExistence type="predicted"/>
<dbReference type="Pfam" id="PF02618">
    <property type="entry name" value="YceG"/>
    <property type="match status" value="1"/>
</dbReference>
<sequence>MKNKTNIFYMSLGIGIGIILTSFIFILNPKIKYIDYNDEEIIEKAKQLGMVSVKDKIETNEKNDKKNKKEVKQKEKIFFQIKDDDTLSSVADNLFKKGLIANKEDFIQMAKQIKVDKKLRTGNYNLEKNLSYNEILKILTEKK</sequence>
<dbReference type="EMBL" id="JANJZL010000001">
    <property type="protein sequence ID" value="MCR2042512.1"/>
    <property type="molecule type" value="Genomic_DNA"/>
</dbReference>
<dbReference type="Gene3D" id="3.30.1490.480">
    <property type="entry name" value="Endolytic murein transglycosylase"/>
    <property type="match status" value="1"/>
</dbReference>
<name>A0A9X2S5D9_9FIRM</name>
<reference evidence="2" key="1">
    <citation type="submission" date="2022-07" db="EMBL/GenBank/DDBJ databases">
        <title>Enhanced cultured diversity of the mouse gut microbiota enables custom-made synthetic communities.</title>
        <authorList>
            <person name="Afrizal A."/>
        </authorList>
    </citation>
    <scope>NUCLEOTIDE SEQUENCE</scope>
    <source>
        <strain evidence="2">DSM 29482</strain>
    </source>
</reference>
<dbReference type="RefSeq" id="WP_257490009.1">
    <property type="nucleotide sequence ID" value="NZ_JANJZL010000001.1"/>
</dbReference>
<protein>
    <submittedName>
        <fullName evidence="2">Endolytic transglycosylase MltG</fullName>
    </submittedName>
</protein>
<evidence type="ECO:0000313" key="2">
    <source>
        <dbReference type="EMBL" id="MCR2042512.1"/>
    </source>
</evidence>
<keyword evidence="1" id="KW-0472">Membrane</keyword>
<evidence type="ECO:0000256" key="1">
    <source>
        <dbReference type="SAM" id="Phobius"/>
    </source>
</evidence>
<evidence type="ECO:0000313" key="3">
    <source>
        <dbReference type="Proteomes" id="UP001142078"/>
    </source>
</evidence>
<dbReference type="InterPro" id="IPR003770">
    <property type="entry name" value="MLTG-like"/>
</dbReference>
<keyword evidence="1" id="KW-0812">Transmembrane</keyword>